<dbReference type="InterPro" id="IPR050685">
    <property type="entry name" value="LDLR"/>
</dbReference>
<proteinExistence type="predicted"/>
<evidence type="ECO:0000313" key="13">
    <source>
        <dbReference type="EMBL" id="CAC5368713.1"/>
    </source>
</evidence>
<dbReference type="GO" id="GO:0005886">
    <property type="term" value="C:plasma membrane"/>
    <property type="evidence" value="ECO:0007669"/>
    <property type="project" value="TreeGrafter"/>
</dbReference>
<dbReference type="GO" id="GO:0016192">
    <property type="term" value="P:vesicle-mediated transport"/>
    <property type="evidence" value="ECO:0007669"/>
    <property type="project" value="UniProtKB-ARBA"/>
</dbReference>
<organism evidence="13 14">
    <name type="scientific">Mytilus coruscus</name>
    <name type="common">Sea mussel</name>
    <dbReference type="NCBI Taxonomy" id="42192"/>
    <lineage>
        <taxon>Eukaryota</taxon>
        <taxon>Metazoa</taxon>
        <taxon>Spiralia</taxon>
        <taxon>Lophotrochozoa</taxon>
        <taxon>Mollusca</taxon>
        <taxon>Bivalvia</taxon>
        <taxon>Autobranchia</taxon>
        <taxon>Pteriomorphia</taxon>
        <taxon>Mytilida</taxon>
        <taxon>Mytiloidea</taxon>
        <taxon>Mytilidae</taxon>
        <taxon>Mytilinae</taxon>
        <taxon>Mytilus</taxon>
    </lineage>
</organism>
<accession>A0A6J8AK52</accession>
<dbReference type="Proteomes" id="UP000507470">
    <property type="component" value="Unassembled WGS sequence"/>
</dbReference>
<dbReference type="SUPFAM" id="SSF57424">
    <property type="entry name" value="LDL receptor-like module"/>
    <property type="match status" value="2"/>
</dbReference>
<dbReference type="SMART" id="SM00192">
    <property type="entry name" value="LDLa"/>
    <property type="match status" value="2"/>
</dbReference>
<feature type="region of interest" description="Disordered" evidence="9">
    <location>
        <begin position="372"/>
        <end position="433"/>
    </location>
</feature>
<feature type="region of interest" description="Disordered" evidence="9">
    <location>
        <begin position="271"/>
        <end position="292"/>
    </location>
</feature>
<evidence type="ECO:0000256" key="3">
    <source>
        <dbReference type="ARBA" id="ARBA00022692"/>
    </source>
</evidence>
<evidence type="ECO:0000256" key="7">
    <source>
        <dbReference type="ARBA" id="ARBA00023157"/>
    </source>
</evidence>
<evidence type="ECO:0000256" key="11">
    <source>
        <dbReference type="SAM" id="SignalP"/>
    </source>
</evidence>
<dbReference type="InterPro" id="IPR013783">
    <property type="entry name" value="Ig-like_fold"/>
</dbReference>
<keyword evidence="4" id="KW-0677">Repeat</keyword>
<dbReference type="InterPro" id="IPR003599">
    <property type="entry name" value="Ig_sub"/>
</dbReference>
<sequence>MRKSTAILLIFAHLYIVFQECFCALAPQMILSPDHDQINVKEGQSLEVNCSVKDRDHAEKWQIPYWKARGQVYRRQNLPQNITSYHTATLYFQRIHKSDAGLYKCLYNTTSSVITKRLYIMVKNARSNIDHKCGSNQFKCEGSSHCIALHYHCNNWTDCEDGSDEKHCIGLCEKKFRCLNGKCIDQELVCDKENNCGDASDEYCQLQNIAEQKKDTANTTINATKTQDDHMSWLKTTLYVVIGCTVSVVFFISVIVVAVFRIRMKRNTVRRTYGSERSGRGQRDSGHDPVNYQAEDPFLNMAPSANYGNIIVNVNNGIQYVPGAEFAEFTAIMEAPPSYSDVEQEIFDTQNISPPDYSTIDRNPLQVNSVINVTPTRNQRPSSGQTHVNRRDRSNQPVDSRPRTQNAAVQTLTHRSHGGRPQSSTDSLPRQPTINVQGGQILLTNISDNSQPTQTSDNEQVSSERPSSALLQVQNGQIMLSNPNLNTADQSASSDIQSSVPVDESQENNQRTNIQVCEGQIVLASENTPAVITANPTVNESPSRRQLDVCEGQIVLK</sequence>
<dbReference type="PRINTS" id="PR00261">
    <property type="entry name" value="LDLRECEPTOR"/>
</dbReference>
<evidence type="ECO:0000256" key="6">
    <source>
        <dbReference type="ARBA" id="ARBA00023136"/>
    </source>
</evidence>
<gene>
    <name evidence="13" type="ORF">MCOR_8185</name>
</gene>
<feature type="disulfide bond" evidence="8">
    <location>
        <begin position="178"/>
        <end position="196"/>
    </location>
</feature>
<evidence type="ECO:0000256" key="5">
    <source>
        <dbReference type="ARBA" id="ARBA00022989"/>
    </source>
</evidence>
<dbReference type="InterPro" id="IPR036179">
    <property type="entry name" value="Ig-like_dom_sf"/>
</dbReference>
<dbReference type="CDD" id="cd00112">
    <property type="entry name" value="LDLa"/>
    <property type="match status" value="2"/>
</dbReference>
<feature type="region of interest" description="Disordered" evidence="9">
    <location>
        <begin position="446"/>
        <end position="467"/>
    </location>
</feature>
<dbReference type="InterPro" id="IPR002172">
    <property type="entry name" value="LDrepeatLR_classA_rpt"/>
</dbReference>
<evidence type="ECO:0000256" key="9">
    <source>
        <dbReference type="SAM" id="MobiDB-lite"/>
    </source>
</evidence>
<dbReference type="Pfam" id="PF00047">
    <property type="entry name" value="ig"/>
    <property type="match status" value="1"/>
</dbReference>
<dbReference type="InterPro" id="IPR007110">
    <property type="entry name" value="Ig-like_dom"/>
</dbReference>
<evidence type="ECO:0000259" key="12">
    <source>
        <dbReference type="PROSITE" id="PS50835"/>
    </source>
</evidence>
<dbReference type="Gene3D" id="4.10.400.10">
    <property type="entry name" value="Low-density Lipoprotein Receptor"/>
    <property type="match status" value="2"/>
</dbReference>
<feature type="chain" id="PRO_5026891965" description="Ig-like domain-containing protein" evidence="11">
    <location>
        <begin position="20"/>
        <end position="557"/>
    </location>
</feature>
<dbReference type="PANTHER" id="PTHR24270:SF24">
    <property type="entry name" value="LOW-DENSITY LIPOPROTEIN RECEPTOR CLASS A DOMAIN-CONTAINING PROTEIN 3"/>
    <property type="match status" value="1"/>
</dbReference>
<feature type="compositionally biased region" description="Polar residues" evidence="9">
    <location>
        <begin position="421"/>
        <end position="433"/>
    </location>
</feature>
<feature type="compositionally biased region" description="Polar residues" evidence="9">
    <location>
        <begin position="372"/>
        <end position="387"/>
    </location>
</feature>
<reference evidence="13 14" key="1">
    <citation type="submission" date="2020-06" db="EMBL/GenBank/DDBJ databases">
        <authorList>
            <person name="Li R."/>
            <person name="Bekaert M."/>
        </authorList>
    </citation>
    <scope>NUCLEOTIDE SEQUENCE [LARGE SCALE GENOMIC DNA]</scope>
    <source>
        <strain evidence="14">wild</strain>
    </source>
</reference>
<dbReference type="EMBL" id="CACVKT020001498">
    <property type="protein sequence ID" value="CAC5368713.1"/>
    <property type="molecule type" value="Genomic_DNA"/>
</dbReference>
<evidence type="ECO:0000313" key="14">
    <source>
        <dbReference type="Proteomes" id="UP000507470"/>
    </source>
</evidence>
<dbReference type="PANTHER" id="PTHR24270">
    <property type="entry name" value="LOW-DENSITY LIPOPROTEIN RECEPTOR-RELATED"/>
    <property type="match status" value="1"/>
</dbReference>
<dbReference type="OrthoDB" id="9990982at2759"/>
<feature type="signal peptide" evidence="11">
    <location>
        <begin position="1"/>
        <end position="19"/>
    </location>
</feature>
<dbReference type="InterPro" id="IPR036055">
    <property type="entry name" value="LDL_receptor-like_sf"/>
</dbReference>
<evidence type="ECO:0000256" key="1">
    <source>
        <dbReference type="ARBA" id="ARBA00004167"/>
    </source>
</evidence>
<comment type="caution">
    <text evidence="8">Lacks conserved residue(s) required for the propagation of feature annotation.</text>
</comment>
<dbReference type="GO" id="GO:0012505">
    <property type="term" value="C:endomembrane system"/>
    <property type="evidence" value="ECO:0007669"/>
    <property type="project" value="UniProtKB-SubCell"/>
</dbReference>
<name>A0A6J8AK52_MYTCO</name>
<dbReference type="SMART" id="SM00409">
    <property type="entry name" value="IG"/>
    <property type="match status" value="1"/>
</dbReference>
<evidence type="ECO:0000256" key="10">
    <source>
        <dbReference type="SAM" id="Phobius"/>
    </source>
</evidence>
<dbReference type="Gene3D" id="2.60.40.10">
    <property type="entry name" value="Immunoglobulins"/>
    <property type="match status" value="1"/>
</dbReference>
<dbReference type="PROSITE" id="PS01209">
    <property type="entry name" value="LDLRA_1"/>
    <property type="match status" value="1"/>
</dbReference>
<dbReference type="InterPro" id="IPR013151">
    <property type="entry name" value="Immunoglobulin_dom"/>
</dbReference>
<feature type="disulfide bond" evidence="8">
    <location>
        <begin position="153"/>
        <end position="168"/>
    </location>
</feature>
<dbReference type="PROSITE" id="PS50835">
    <property type="entry name" value="IG_LIKE"/>
    <property type="match status" value="1"/>
</dbReference>
<keyword evidence="6 10" id="KW-0472">Membrane</keyword>
<feature type="domain" description="Ig-like" evidence="12">
    <location>
        <begin position="27"/>
        <end position="115"/>
    </location>
</feature>
<keyword evidence="3 10" id="KW-0812">Transmembrane</keyword>
<keyword evidence="11" id="KW-0732">Signal</keyword>
<keyword evidence="14" id="KW-1185">Reference proteome</keyword>
<protein>
    <recommendedName>
        <fullName evidence="12">Ig-like domain-containing protein</fullName>
    </recommendedName>
</protein>
<feature type="compositionally biased region" description="Polar residues" evidence="9">
    <location>
        <begin position="395"/>
        <end position="413"/>
    </location>
</feature>
<dbReference type="SUPFAM" id="SSF48726">
    <property type="entry name" value="Immunoglobulin"/>
    <property type="match status" value="1"/>
</dbReference>
<evidence type="ECO:0000256" key="8">
    <source>
        <dbReference type="PROSITE-ProRule" id="PRU00124"/>
    </source>
</evidence>
<dbReference type="AlphaFoldDB" id="A0A6J8AK52"/>
<dbReference type="InterPro" id="IPR023415">
    <property type="entry name" value="LDLR_class-A_CS"/>
</dbReference>
<dbReference type="PROSITE" id="PS50068">
    <property type="entry name" value="LDLRA_2"/>
    <property type="match status" value="2"/>
</dbReference>
<evidence type="ECO:0000256" key="2">
    <source>
        <dbReference type="ARBA" id="ARBA00004308"/>
    </source>
</evidence>
<dbReference type="Pfam" id="PF00057">
    <property type="entry name" value="Ldl_recept_a"/>
    <property type="match status" value="2"/>
</dbReference>
<feature type="compositionally biased region" description="Basic and acidic residues" evidence="9">
    <location>
        <begin position="273"/>
        <end position="287"/>
    </location>
</feature>
<evidence type="ECO:0000256" key="4">
    <source>
        <dbReference type="ARBA" id="ARBA00022737"/>
    </source>
</evidence>
<keyword evidence="5 10" id="KW-1133">Transmembrane helix</keyword>
<keyword evidence="7 8" id="KW-1015">Disulfide bond</keyword>
<feature type="transmembrane region" description="Helical" evidence="10">
    <location>
        <begin position="238"/>
        <end position="260"/>
    </location>
</feature>
<comment type="subcellular location">
    <subcellularLocation>
        <location evidence="2">Endomembrane system</location>
    </subcellularLocation>
    <subcellularLocation>
        <location evidence="1">Membrane</location>
        <topology evidence="1">Single-pass membrane protein</topology>
    </subcellularLocation>
</comment>